<evidence type="ECO:0000256" key="4">
    <source>
        <dbReference type="ARBA" id="ARBA00022692"/>
    </source>
</evidence>
<evidence type="ECO:0000256" key="5">
    <source>
        <dbReference type="ARBA" id="ARBA00022989"/>
    </source>
</evidence>
<proteinExistence type="inferred from homology"/>
<evidence type="ECO:0000256" key="6">
    <source>
        <dbReference type="ARBA" id="ARBA00023136"/>
    </source>
</evidence>
<keyword evidence="6 8" id="KW-0472">Membrane</keyword>
<evidence type="ECO:0000313" key="11">
    <source>
        <dbReference type="Proteomes" id="UP001156641"/>
    </source>
</evidence>
<evidence type="ECO:0000256" key="2">
    <source>
        <dbReference type="ARBA" id="ARBA00006464"/>
    </source>
</evidence>
<keyword evidence="3" id="KW-0808">Transferase</keyword>
<keyword evidence="5 8" id="KW-1133">Transmembrane helix</keyword>
<feature type="domain" description="Bacterial sugar transferase" evidence="9">
    <location>
        <begin position="252"/>
        <end position="438"/>
    </location>
</feature>
<dbReference type="Pfam" id="PF02397">
    <property type="entry name" value="Bac_transf"/>
    <property type="match status" value="1"/>
</dbReference>
<evidence type="ECO:0000256" key="1">
    <source>
        <dbReference type="ARBA" id="ARBA00004141"/>
    </source>
</evidence>
<evidence type="ECO:0000256" key="7">
    <source>
        <dbReference type="ARBA" id="ARBA00023169"/>
    </source>
</evidence>
<keyword evidence="7" id="KW-0270">Exopolysaccharide synthesis</keyword>
<gene>
    <name evidence="10" type="ORF">GCM10010909_34960</name>
</gene>
<feature type="transmembrane region" description="Helical" evidence="8">
    <location>
        <begin position="257"/>
        <end position="280"/>
    </location>
</feature>
<reference evidence="11" key="1">
    <citation type="journal article" date="2019" name="Int. J. Syst. Evol. Microbiol.">
        <title>The Global Catalogue of Microorganisms (GCM) 10K type strain sequencing project: providing services to taxonomists for standard genome sequencing and annotation.</title>
        <authorList>
            <consortium name="The Broad Institute Genomics Platform"/>
            <consortium name="The Broad Institute Genome Sequencing Center for Infectious Disease"/>
            <person name="Wu L."/>
            <person name="Ma J."/>
        </authorList>
    </citation>
    <scope>NUCLEOTIDE SEQUENCE [LARGE SCALE GENOMIC DNA]</scope>
    <source>
        <strain evidence="11">NBRC 112502</strain>
    </source>
</reference>
<dbReference type="EMBL" id="BSOS01000094">
    <property type="protein sequence ID" value="GLR68814.1"/>
    <property type="molecule type" value="Genomic_DNA"/>
</dbReference>
<feature type="transmembrane region" description="Helical" evidence="8">
    <location>
        <begin position="21"/>
        <end position="41"/>
    </location>
</feature>
<evidence type="ECO:0000256" key="3">
    <source>
        <dbReference type="ARBA" id="ARBA00022679"/>
    </source>
</evidence>
<comment type="caution">
    <text evidence="10">The sequence shown here is derived from an EMBL/GenBank/DDBJ whole genome shotgun (WGS) entry which is preliminary data.</text>
</comment>
<evidence type="ECO:0000256" key="8">
    <source>
        <dbReference type="SAM" id="Phobius"/>
    </source>
</evidence>
<sequence>MIIPLTGSLLRQSTENLERNLCFWILLAFISVMLIASHGGYRASQPSALRKQTGLAINCFYATSITMLSLAVLMGYPHILARPWTAADLIVTPFILSGFRTVLAERLTASSHEERASSSVIVCYDHCPQGLAQALNELQISSRIAGVLYLSPRHVLDSLPNWAEVPDIQALLKMIRAKNVQDIIFVHHPALDTIAATLHQELFSDLLAYPARIWMAFDIASNLPELLKSQSGSCKIVPIVTNSMVSSLNVTKRAFDLILALGLLVLVSPVLLISACLIKMSSPGPFIFRQTRTGAQGQQFTVLKFRTMTYDPDRPFAQAQRQDPRVTVIGHFLRRTSLDELLQLINVIKGDMSLVGPRPHAPETKVEGITFENALRLYRLRHRVKPGITGLAQIRGQRGETRALSVLEQRLASDIEYIQSWSVWLDIFIIIQTLPTLLMQTNAW</sequence>
<dbReference type="PANTHER" id="PTHR30576">
    <property type="entry name" value="COLANIC BIOSYNTHESIS UDP-GLUCOSE LIPID CARRIER TRANSFERASE"/>
    <property type="match status" value="1"/>
</dbReference>
<comment type="subcellular location">
    <subcellularLocation>
        <location evidence="1">Membrane</location>
        <topology evidence="1">Multi-pass membrane protein</topology>
    </subcellularLocation>
</comment>
<dbReference type="PANTHER" id="PTHR30576:SF0">
    <property type="entry name" value="UNDECAPRENYL-PHOSPHATE N-ACETYLGALACTOSAMINYL 1-PHOSPHATE TRANSFERASE-RELATED"/>
    <property type="match status" value="1"/>
</dbReference>
<keyword evidence="4 8" id="KW-0812">Transmembrane</keyword>
<dbReference type="InterPro" id="IPR017475">
    <property type="entry name" value="EPS_sugar_tfrase"/>
</dbReference>
<name>A0ABQ6A8J9_9PROT</name>
<protein>
    <submittedName>
        <fullName evidence="10">Undecaprenyl-phosphate glucose phosphotransferase</fullName>
    </submittedName>
</protein>
<accession>A0ABQ6A8J9</accession>
<organism evidence="10 11">
    <name type="scientific">Acidocella aquatica</name>
    <dbReference type="NCBI Taxonomy" id="1922313"/>
    <lineage>
        <taxon>Bacteria</taxon>
        <taxon>Pseudomonadati</taxon>
        <taxon>Pseudomonadota</taxon>
        <taxon>Alphaproteobacteria</taxon>
        <taxon>Acetobacterales</taxon>
        <taxon>Acidocellaceae</taxon>
        <taxon>Acidocella</taxon>
    </lineage>
</organism>
<feature type="transmembrane region" description="Helical" evidence="8">
    <location>
        <begin position="53"/>
        <end position="76"/>
    </location>
</feature>
<dbReference type="Proteomes" id="UP001156641">
    <property type="component" value="Unassembled WGS sequence"/>
</dbReference>
<dbReference type="InterPro" id="IPR003362">
    <property type="entry name" value="Bact_transf"/>
</dbReference>
<evidence type="ECO:0000259" key="9">
    <source>
        <dbReference type="Pfam" id="PF02397"/>
    </source>
</evidence>
<dbReference type="NCBIfam" id="TIGR03025">
    <property type="entry name" value="EPS_sugtrans"/>
    <property type="match status" value="1"/>
</dbReference>
<evidence type="ECO:0000313" key="10">
    <source>
        <dbReference type="EMBL" id="GLR68814.1"/>
    </source>
</evidence>
<comment type="similarity">
    <text evidence="2">Belongs to the bacterial sugar transferase family.</text>
</comment>
<keyword evidence="11" id="KW-1185">Reference proteome</keyword>